<dbReference type="GO" id="GO:0016579">
    <property type="term" value="P:protein deubiquitination"/>
    <property type="evidence" value="ECO:0007669"/>
    <property type="project" value="InterPro"/>
</dbReference>
<dbReference type="Gene3D" id="3.90.70.10">
    <property type="entry name" value="Cysteine proteinases"/>
    <property type="match status" value="1"/>
</dbReference>
<evidence type="ECO:0000256" key="3">
    <source>
        <dbReference type="ARBA" id="ARBA00022786"/>
    </source>
</evidence>
<feature type="compositionally biased region" description="Pro residues" evidence="7">
    <location>
        <begin position="21"/>
        <end position="31"/>
    </location>
</feature>
<dbReference type="GO" id="GO:0005634">
    <property type="term" value="C:nucleus"/>
    <property type="evidence" value="ECO:0007669"/>
    <property type="project" value="TreeGrafter"/>
</dbReference>
<reference evidence="9 10" key="1">
    <citation type="journal article" date="2012" name="Eukaryot. Cell">
        <title>Draft genome sequence of Wickerhamomyces ciferrii NRRL Y-1031 F-60-10.</title>
        <authorList>
            <person name="Schneider J."/>
            <person name="Andrea H."/>
            <person name="Blom J."/>
            <person name="Jaenicke S."/>
            <person name="Ruckert C."/>
            <person name="Schorsch C."/>
            <person name="Szczepanowski R."/>
            <person name="Farwick M."/>
            <person name="Goesmann A."/>
            <person name="Puhler A."/>
            <person name="Schaffer S."/>
            <person name="Tauch A."/>
            <person name="Kohler T."/>
            <person name="Brinkrolf K."/>
        </authorList>
    </citation>
    <scope>NUCLEOTIDE SEQUENCE [LARGE SCALE GENOMIC DNA]</scope>
    <source>
        <strain evidence="10">ATCC 14091 / BCRC 22168 / CBS 111 / JCM 3599 / NBRC 0793 / NRRL Y-1031 F-60-10</strain>
    </source>
</reference>
<dbReference type="GO" id="GO:0006508">
    <property type="term" value="P:proteolysis"/>
    <property type="evidence" value="ECO:0007669"/>
    <property type="project" value="UniProtKB-KW"/>
</dbReference>
<dbReference type="EMBL" id="CAIF01000007">
    <property type="protein sequence ID" value="CCH40898.1"/>
    <property type="molecule type" value="Genomic_DNA"/>
</dbReference>
<proteinExistence type="inferred from homology"/>
<feature type="compositionally biased region" description="Low complexity" evidence="7">
    <location>
        <begin position="179"/>
        <end position="206"/>
    </location>
</feature>
<feature type="compositionally biased region" description="Low complexity" evidence="7">
    <location>
        <begin position="226"/>
        <end position="253"/>
    </location>
</feature>
<dbReference type="InterPro" id="IPR028889">
    <property type="entry name" value="USP"/>
</dbReference>
<gene>
    <name evidence="9" type="ORF">BN7_432</name>
</gene>
<feature type="region of interest" description="Disordered" evidence="7">
    <location>
        <begin position="1"/>
        <end position="49"/>
    </location>
</feature>
<name>K0KIC1_WICCF</name>
<feature type="region of interest" description="Disordered" evidence="7">
    <location>
        <begin position="331"/>
        <end position="378"/>
    </location>
</feature>
<keyword evidence="2 6" id="KW-0645">Protease</keyword>
<evidence type="ECO:0000259" key="8">
    <source>
        <dbReference type="PROSITE" id="PS50235"/>
    </source>
</evidence>
<feature type="compositionally biased region" description="Basic and acidic residues" evidence="7">
    <location>
        <begin position="331"/>
        <end position="354"/>
    </location>
</feature>
<dbReference type="InParanoid" id="K0KIC1"/>
<comment type="caution">
    <text evidence="9">The sequence shown here is derived from an EMBL/GenBank/DDBJ whole genome shotgun (WGS) entry which is preliminary data.</text>
</comment>
<evidence type="ECO:0000256" key="4">
    <source>
        <dbReference type="ARBA" id="ARBA00022801"/>
    </source>
</evidence>
<accession>K0KIC1</accession>
<feature type="compositionally biased region" description="Low complexity" evidence="7">
    <location>
        <begin position="262"/>
        <end position="288"/>
    </location>
</feature>
<comment type="similarity">
    <text evidence="6">Belongs to the peptidase C19 family.</text>
</comment>
<feature type="compositionally biased region" description="Polar residues" evidence="7">
    <location>
        <begin position="208"/>
        <end position="225"/>
    </location>
</feature>
<dbReference type="PROSITE" id="PS00972">
    <property type="entry name" value="USP_1"/>
    <property type="match status" value="1"/>
</dbReference>
<sequence length="869" mass="98588">MSDPTTSRPPYAHSPSIANPYAPPPPPPAPPQQHHQHQQHQQQGGFMPVAANSYYQYQNGPAPMMDPNFIAFQQQQQQQQAYAQQFMMQNALHPSQQIYPPFQQPLPNQSPFPHHQQLYPQQLPHQQPFYNQNQAPSSSSSSGTPKKKFEFKNKTFIPNKDHSSYLKPKPQTNGHVNNKDVNNTDNVDVNNDTQQQQQQQQKQDQQSEYDSSISTPSIEQTSPDHNNTTTVSSPPSTTTSTPIISASNTINNHNHSHHQHNNNHNNNQHNNSHNNNHNNSINENSSSSNEVFRFQIQPINYEVGKPLFFGTTEAKLNSQKKKFKDIDEAKKAKEEQEEAEKIKDLKKSEIEVEPKNQTTIVEPKEEFKTPSPEPPKPTVAKWSFIAEKAAKKQSPKTTSLSTSNTSSPIAKKEESTTTTTTTTPRFVPSISNVLEPLGVVLLRSMFDKNFQKIYINSQKLPSIIPRGLVNTGNICFMSSILQLLLYCQPFYKILNVISIRTIHSINGTSSTPLIDALIEFYKNFNIKLDNPDKKFGDSLVPEEFYKKISLNERFQHLKWGQQEDAEEFFGYLLDGLHEEFISSVKSIKPTETKTLIDSITTEDVRQSIRQSLKQFSDDDDFKSSNESNGGINSTSNNLTSDDGWHEVGSTKNKISAKRTVEVKPSPIRQLFGGQFRSILDIPKQRESQSITLDPFQQIQLDISDDSINTLEDAFKNISNIEEIPYKSNDGSEVIAKKQTFIDKLPEVLVVHLKRFSFISKSNNQLYGHIEKIRKKISYKSELKIPEEVISPSTRKFNSINLNYKLTGIVYHHGISSEGGHYTVDVLNQSKDEWIRFDDTIITELSLDDVLSGGDDDGVKTAYILMYERV</sequence>
<feature type="domain" description="USP" evidence="8">
    <location>
        <begin position="466"/>
        <end position="869"/>
    </location>
</feature>
<keyword evidence="10" id="KW-1185">Reference proteome</keyword>
<comment type="catalytic activity">
    <reaction evidence="1 6">
        <text>Thiol-dependent hydrolysis of ester, thioester, amide, peptide and isopeptide bonds formed by the C-terminal Gly of ubiquitin (a 76-residue protein attached to proteins as an intracellular targeting signal).</text>
        <dbReference type="EC" id="3.4.19.12"/>
    </reaction>
</comment>
<dbReference type="EC" id="3.4.19.12" evidence="6"/>
<feature type="region of interest" description="Disordered" evidence="7">
    <location>
        <begin position="615"/>
        <end position="646"/>
    </location>
</feature>
<evidence type="ECO:0000256" key="2">
    <source>
        <dbReference type="ARBA" id="ARBA00022670"/>
    </source>
</evidence>
<feature type="region of interest" description="Disordered" evidence="7">
    <location>
        <begin position="390"/>
        <end position="424"/>
    </location>
</feature>
<evidence type="ECO:0000256" key="5">
    <source>
        <dbReference type="ARBA" id="ARBA00022807"/>
    </source>
</evidence>
<keyword evidence="4 6" id="KW-0378">Hydrolase</keyword>
<dbReference type="HOGENOM" id="CLU_015192_0_0_1"/>
<dbReference type="PROSITE" id="PS00973">
    <property type="entry name" value="USP_2"/>
    <property type="match status" value="1"/>
</dbReference>
<dbReference type="PROSITE" id="PS50235">
    <property type="entry name" value="USP_3"/>
    <property type="match status" value="1"/>
</dbReference>
<dbReference type="MEROPS" id="C19.004"/>
<feature type="compositionally biased region" description="Polar residues" evidence="7">
    <location>
        <begin position="625"/>
        <end position="640"/>
    </location>
</feature>
<dbReference type="PANTHER" id="PTHR24006:SF687">
    <property type="entry name" value="UBIQUITIN CARBOXYL-TERMINAL HYDROLASE 10"/>
    <property type="match status" value="1"/>
</dbReference>
<dbReference type="Pfam" id="PF00443">
    <property type="entry name" value="UCH"/>
    <property type="match status" value="1"/>
</dbReference>
<dbReference type="AlphaFoldDB" id="K0KIC1"/>
<dbReference type="InterPro" id="IPR018200">
    <property type="entry name" value="USP_CS"/>
</dbReference>
<organism evidence="9 10">
    <name type="scientific">Wickerhamomyces ciferrii (strain ATCC 14091 / BCRC 22168 / CBS 111 / JCM 3599 / NBRC 0793 / NRRL Y-1031 F-60-10)</name>
    <name type="common">Yeast</name>
    <name type="synonym">Pichia ciferrii</name>
    <dbReference type="NCBI Taxonomy" id="1206466"/>
    <lineage>
        <taxon>Eukaryota</taxon>
        <taxon>Fungi</taxon>
        <taxon>Dikarya</taxon>
        <taxon>Ascomycota</taxon>
        <taxon>Saccharomycotina</taxon>
        <taxon>Saccharomycetes</taxon>
        <taxon>Phaffomycetales</taxon>
        <taxon>Wickerhamomycetaceae</taxon>
        <taxon>Wickerhamomyces</taxon>
    </lineage>
</organism>
<evidence type="ECO:0000256" key="1">
    <source>
        <dbReference type="ARBA" id="ARBA00000707"/>
    </source>
</evidence>
<protein>
    <recommendedName>
        <fullName evidence="6">Ubiquitin carboxyl-terminal hydrolase</fullName>
        <ecNumber evidence="6">3.4.19.12</ecNumber>
    </recommendedName>
</protein>
<dbReference type="SUPFAM" id="SSF54001">
    <property type="entry name" value="Cysteine proteinases"/>
    <property type="match status" value="1"/>
</dbReference>
<keyword evidence="3 6" id="KW-0833">Ubl conjugation pathway</keyword>
<evidence type="ECO:0000313" key="9">
    <source>
        <dbReference type="EMBL" id="CCH40898.1"/>
    </source>
</evidence>
<dbReference type="InterPro" id="IPR001394">
    <property type="entry name" value="Peptidase_C19_UCH"/>
</dbReference>
<dbReference type="CDD" id="cd02257">
    <property type="entry name" value="Peptidase_C19"/>
    <property type="match status" value="1"/>
</dbReference>
<evidence type="ECO:0000313" key="10">
    <source>
        <dbReference type="Proteomes" id="UP000009328"/>
    </source>
</evidence>
<feature type="region of interest" description="Disordered" evidence="7">
    <location>
        <begin position="127"/>
        <end position="288"/>
    </location>
</feature>
<evidence type="ECO:0000256" key="6">
    <source>
        <dbReference type="RuleBase" id="RU366025"/>
    </source>
</evidence>
<dbReference type="STRING" id="1206466.K0KIC1"/>
<dbReference type="FunCoup" id="K0KIC1">
    <property type="interactions" value="847"/>
</dbReference>
<feature type="compositionally biased region" description="Basic and acidic residues" evidence="7">
    <location>
        <begin position="147"/>
        <end position="164"/>
    </location>
</feature>
<keyword evidence="5 6" id="KW-0788">Thiol protease</keyword>
<dbReference type="InterPro" id="IPR050164">
    <property type="entry name" value="Peptidase_C19"/>
</dbReference>
<dbReference type="Proteomes" id="UP000009328">
    <property type="component" value="Unassembled WGS sequence"/>
</dbReference>
<dbReference type="PANTHER" id="PTHR24006">
    <property type="entry name" value="UBIQUITIN CARBOXYL-TERMINAL HYDROLASE"/>
    <property type="match status" value="1"/>
</dbReference>
<dbReference type="InterPro" id="IPR038765">
    <property type="entry name" value="Papain-like_cys_pep_sf"/>
</dbReference>
<evidence type="ECO:0000256" key="7">
    <source>
        <dbReference type="SAM" id="MobiDB-lite"/>
    </source>
</evidence>
<dbReference type="eggNOG" id="KOG1871">
    <property type="taxonomic scope" value="Eukaryota"/>
</dbReference>
<dbReference type="GO" id="GO:0005829">
    <property type="term" value="C:cytosol"/>
    <property type="evidence" value="ECO:0007669"/>
    <property type="project" value="TreeGrafter"/>
</dbReference>
<feature type="compositionally biased region" description="Low complexity" evidence="7">
    <location>
        <begin position="395"/>
        <end position="407"/>
    </location>
</feature>
<dbReference type="GO" id="GO:0004843">
    <property type="term" value="F:cysteine-type deubiquitinase activity"/>
    <property type="evidence" value="ECO:0007669"/>
    <property type="project" value="UniProtKB-UniRule"/>
</dbReference>
<feature type="region of interest" description="Disordered" evidence="7">
    <location>
        <begin position="97"/>
        <end position="116"/>
    </location>
</feature>